<dbReference type="Proteomes" id="UP000827092">
    <property type="component" value="Unassembled WGS sequence"/>
</dbReference>
<evidence type="ECO:0000313" key="1">
    <source>
        <dbReference type="EMBL" id="KAG8170812.1"/>
    </source>
</evidence>
<protein>
    <submittedName>
        <fullName evidence="1">Uncharacterized protein</fullName>
    </submittedName>
</protein>
<comment type="caution">
    <text evidence="1">The sequence shown here is derived from an EMBL/GenBank/DDBJ whole genome shotgun (WGS) entry which is preliminary data.</text>
</comment>
<dbReference type="AlphaFoldDB" id="A0AAV6TGL5"/>
<reference evidence="1 2" key="1">
    <citation type="journal article" date="2022" name="Nat. Ecol. Evol.">
        <title>A masculinizing supergene underlies an exaggerated male reproductive morph in a spider.</title>
        <authorList>
            <person name="Hendrickx F."/>
            <person name="De Corte Z."/>
            <person name="Sonet G."/>
            <person name="Van Belleghem S.M."/>
            <person name="Kostlbacher S."/>
            <person name="Vangestel C."/>
        </authorList>
    </citation>
    <scope>NUCLEOTIDE SEQUENCE [LARGE SCALE GENOMIC DNA]</scope>
    <source>
        <strain evidence="1">W744_W776</strain>
    </source>
</reference>
<evidence type="ECO:0000313" key="2">
    <source>
        <dbReference type="Proteomes" id="UP000827092"/>
    </source>
</evidence>
<organism evidence="1 2">
    <name type="scientific">Oedothorax gibbosus</name>
    <dbReference type="NCBI Taxonomy" id="931172"/>
    <lineage>
        <taxon>Eukaryota</taxon>
        <taxon>Metazoa</taxon>
        <taxon>Ecdysozoa</taxon>
        <taxon>Arthropoda</taxon>
        <taxon>Chelicerata</taxon>
        <taxon>Arachnida</taxon>
        <taxon>Araneae</taxon>
        <taxon>Araneomorphae</taxon>
        <taxon>Entelegynae</taxon>
        <taxon>Araneoidea</taxon>
        <taxon>Linyphiidae</taxon>
        <taxon>Erigoninae</taxon>
        <taxon>Oedothorax</taxon>
    </lineage>
</organism>
<sequence>MSQGELSETETLGVEQKAKARFILIFSMNTAAKAGLSDPFYFTSFMQEVSEEFPTGITGSWRQGVHSDVLLILRCRLFLSLRSRIRQALDCSTTYRERELGLDRRETG</sequence>
<accession>A0AAV6TGL5</accession>
<keyword evidence="2" id="KW-1185">Reference proteome</keyword>
<gene>
    <name evidence="1" type="ORF">JTE90_010758</name>
</gene>
<dbReference type="EMBL" id="JAFNEN010004845">
    <property type="protein sequence ID" value="KAG8170812.1"/>
    <property type="molecule type" value="Genomic_DNA"/>
</dbReference>
<proteinExistence type="predicted"/>
<name>A0AAV6TGL5_9ARAC</name>